<evidence type="ECO:0000313" key="4">
    <source>
        <dbReference type="Proteomes" id="UP001195724"/>
    </source>
</evidence>
<keyword evidence="4" id="KW-1185">Reference proteome</keyword>
<organism evidence="2 3">
    <name type="scientific">Saccharothrix algeriensis</name>
    <dbReference type="NCBI Taxonomy" id="173560"/>
    <lineage>
        <taxon>Bacteria</taxon>
        <taxon>Bacillati</taxon>
        <taxon>Actinomycetota</taxon>
        <taxon>Actinomycetes</taxon>
        <taxon>Pseudonocardiales</taxon>
        <taxon>Pseudonocardiaceae</taxon>
        <taxon>Saccharothrix</taxon>
    </lineage>
</organism>
<name>A0A8T8I041_9PSEU</name>
<evidence type="ECO:0000313" key="2">
    <source>
        <dbReference type="EMBL" id="QTR04152.1"/>
    </source>
</evidence>
<dbReference type="AlphaFoldDB" id="A0A8T8I041"/>
<sequence>MAAKRRGGVAPYVALLVALVILVPPVREVVLDLLAPLFDLVEDLNPARSQG</sequence>
<accession>A0A8T8I041</accession>
<evidence type="ECO:0000313" key="1">
    <source>
        <dbReference type="EMBL" id="MBM7809902.1"/>
    </source>
</evidence>
<reference evidence="2" key="2">
    <citation type="submission" date="2021-04" db="EMBL/GenBank/DDBJ databases">
        <title>Saccharothrix algeriensis WGS.</title>
        <authorList>
            <person name="Stuskova K."/>
            <person name="Hakalova E."/>
            <person name="Tebbal A.B."/>
            <person name="Eichmeier A."/>
        </authorList>
    </citation>
    <scope>NUCLEOTIDE SEQUENCE</scope>
    <source>
        <strain evidence="2">NRRL B-24137</strain>
    </source>
</reference>
<proteinExistence type="predicted"/>
<reference evidence="1 4" key="1">
    <citation type="submission" date="2021-01" db="EMBL/GenBank/DDBJ databases">
        <title>Sequencing the genomes of 1000 actinobacteria strains.</title>
        <authorList>
            <person name="Klenk H.-P."/>
        </authorList>
    </citation>
    <scope>NUCLEOTIDE SEQUENCE [LARGE SCALE GENOMIC DNA]</scope>
    <source>
        <strain evidence="1 4">DSM 44581</strain>
    </source>
</reference>
<dbReference type="RefSeq" id="WP_204840954.1">
    <property type="nucleotide sequence ID" value="NZ_JAFBCL010000001.1"/>
</dbReference>
<dbReference type="EMBL" id="CP072788">
    <property type="protein sequence ID" value="QTR04152.1"/>
    <property type="molecule type" value="Genomic_DNA"/>
</dbReference>
<evidence type="ECO:0000313" key="3">
    <source>
        <dbReference type="Proteomes" id="UP000671828"/>
    </source>
</evidence>
<protein>
    <submittedName>
        <fullName evidence="2">Uncharacterized protein</fullName>
    </submittedName>
</protein>
<dbReference type="EMBL" id="JAFBCL010000001">
    <property type="protein sequence ID" value="MBM7809902.1"/>
    <property type="molecule type" value="Genomic_DNA"/>
</dbReference>
<dbReference type="Proteomes" id="UP000671828">
    <property type="component" value="Chromosome"/>
</dbReference>
<gene>
    <name evidence="2" type="ORF">J7S33_04050</name>
    <name evidence="1" type="ORF">JOE68_000767</name>
</gene>
<dbReference type="Proteomes" id="UP001195724">
    <property type="component" value="Unassembled WGS sequence"/>
</dbReference>